<dbReference type="SUPFAM" id="SSF52540">
    <property type="entry name" value="P-loop containing nucleoside triphosphate hydrolases"/>
    <property type="match status" value="1"/>
</dbReference>
<evidence type="ECO:0000313" key="18">
    <source>
        <dbReference type="Proteomes" id="UP000469185"/>
    </source>
</evidence>
<dbReference type="SUPFAM" id="SSF161098">
    <property type="entry name" value="MetI-like"/>
    <property type="match status" value="1"/>
</dbReference>
<dbReference type="Pfam" id="PF12911">
    <property type="entry name" value="OppC_N"/>
    <property type="match status" value="1"/>
</dbReference>
<keyword evidence="11 13" id="KW-1133">Transmembrane helix</keyword>
<dbReference type="InterPro" id="IPR013563">
    <property type="entry name" value="Oligopep_ABC_C"/>
</dbReference>
<evidence type="ECO:0000256" key="4">
    <source>
        <dbReference type="ARBA" id="ARBA00022448"/>
    </source>
</evidence>
<keyword evidence="18" id="KW-1185">Reference proteome</keyword>
<dbReference type="InterPro" id="IPR025966">
    <property type="entry name" value="OppC_N"/>
</dbReference>
<evidence type="ECO:0000256" key="14">
    <source>
        <dbReference type="SAM" id="MobiDB-lite"/>
    </source>
</evidence>
<gene>
    <name evidence="17" type="ORF">G1H11_15770</name>
</gene>
<dbReference type="Pfam" id="PF00528">
    <property type="entry name" value="BPD_transp_1"/>
    <property type="match status" value="1"/>
</dbReference>
<dbReference type="RefSeq" id="WP_163819546.1">
    <property type="nucleotide sequence ID" value="NZ_JAAGOB010000008.1"/>
</dbReference>
<dbReference type="Gene3D" id="3.40.50.300">
    <property type="entry name" value="P-loop containing nucleotide triphosphate hydrolases"/>
    <property type="match status" value="1"/>
</dbReference>
<keyword evidence="10" id="KW-1278">Translocase</keyword>
<dbReference type="Proteomes" id="UP000469185">
    <property type="component" value="Unassembled WGS sequence"/>
</dbReference>
<feature type="transmembrane region" description="Helical" evidence="13">
    <location>
        <begin position="76"/>
        <end position="102"/>
    </location>
</feature>
<dbReference type="SMART" id="SM00382">
    <property type="entry name" value="AAA"/>
    <property type="match status" value="1"/>
</dbReference>
<dbReference type="NCBIfam" id="TIGR01727">
    <property type="entry name" value="oligo_HPY"/>
    <property type="match status" value="1"/>
</dbReference>
<evidence type="ECO:0000256" key="11">
    <source>
        <dbReference type="ARBA" id="ARBA00022989"/>
    </source>
</evidence>
<keyword evidence="7 13" id="KW-0812">Transmembrane</keyword>
<evidence type="ECO:0000256" key="13">
    <source>
        <dbReference type="RuleBase" id="RU363032"/>
    </source>
</evidence>
<evidence type="ECO:0000259" key="16">
    <source>
        <dbReference type="PROSITE" id="PS50928"/>
    </source>
</evidence>
<keyword evidence="6" id="KW-0997">Cell inner membrane</keyword>
<dbReference type="InterPro" id="IPR035906">
    <property type="entry name" value="MetI-like_sf"/>
</dbReference>
<evidence type="ECO:0000259" key="15">
    <source>
        <dbReference type="PROSITE" id="PS50893"/>
    </source>
</evidence>
<dbReference type="InterPro" id="IPR003593">
    <property type="entry name" value="AAA+_ATPase"/>
</dbReference>
<dbReference type="PROSITE" id="PS50893">
    <property type="entry name" value="ABC_TRANSPORTER_2"/>
    <property type="match status" value="1"/>
</dbReference>
<evidence type="ECO:0000256" key="5">
    <source>
        <dbReference type="ARBA" id="ARBA00022475"/>
    </source>
</evidence>
<dbReference type="Gene3D" id="1.10.3720.10">
    <property type="entry name" value="MetI-like"/>
    <property type="match status" value="1"/>
</dbReference>
<dbReference type="InterPro" id="IPR000515">
    <property type="entry name" value="MetI-like"/>
</dbReference>
<dbReference type="CDD" id="cd03257">
    <property type="entry name" value="ABC_NikE_OppD_transporters"/>
    <property type="match status" value="1"/>
</dbReference>
<evidence type="ECO:0000256" key="12">
    <source>
        <dbReference type="ARBA" id="ARBA00023136"/>
    </source>
</evidence>
<feature type="compositionally biased region" description="Low complexity" evidence="14">
    <location>
        <begin position="290"/>
        <end position="309"/>
    </location>
</feature>
<dbReference type="Pfam" id="PF00005">
    <property type="entry name" value="ABC_tran"/>
    <property type="match status" value="1"/>
</dbReference>
<dbReference type="CDD" id="cd06261">
    <property type="entry name" value="TM_PBP2"/>
    <property type="match status" value="1"/>
</dbReference>
<evidence type="ECO:0000256" key="7">
    <source>
        <dbReference type="ARBA" id="ARBA00022692"/>
    </source>
</evidence>
<dbReference type="GO" id="GO:0016887">
    <property type="term" value="F:ATP hydrolysis activity"/>
    <property type="evidence" value="ECO:0007669"/>
    <property type="project" value="InterPro"/>
</dbReference>
<reference evidence="17 18" key="1">
    <citation type="submission" date="2020-02" db="EMBL/GenBank/DDBJ databases">
        <authorList>
            <person name="Li X.-J."/>
            <person name="Feng X.-M."/>
        </authorList>
    </citation>
    <scope>NUCLEOTIDE SEQUENCE [LARGE SCALE GENOMIC DNA]</scope>
    <source>
        <strain evidence="17 18">CGMCC 4.7225</strain>
    </source>
</reference>
<feature type="domain" description="ABC transmembrane type-1" evidence="16">
    <location>
        <begin position="72"/>
        <end position="262"/>
    </location>
</feature>
<evidence type="ECO:0000256" key="3">
    <source>
        <dbReference type="ARBA" id="ARBA00005417"/>
    </source>
</evidence>
<dbReference type="Pfam" id="PF08352">
    <property type="entry name" value="oligo_HPY"/>
    <property type="match status" value="1"/>
</dbReference>
<keyword evidence="5" id="KW-1003">Cell membrane</keyword>
<comment type="similarity">
    <text evidence="13">Belongs to the binding-protein-dependent transport system permease family.</text>
</comment>
<evidence type="ECO:0000256" key="8">
    <source>
        <dbReference type="ARBA" id="ARBA00022741"/>
    </source>
</evidence>
<dbReference type="PROSITE" id="PS50928">
    <property type="entry name" value="ABC_TM1"/>
    <property type="match status" value="1"/>
</dbReference>
<feature type="transmembrane region" description="Helical" evidence="13">
    <location>
        <begin position="7"/>
        <end position="28"/>
    </location>
</feature>
<dbReference type="GO" id="GO:0015833">
    <property type="term" value="P:peptide transport"/>
    <property type="evidence" value="ECO:0007669"/>
    <property type="project" value="InterPro"/>
</dbReference>
<dbReference type="GO" id="GO:0005886">
    <property type="term" value="C:plasma membrane"/>
    <property type="evidence" value="ECO:0007669"/>
    <property type="project" value="UniProtKB-SubCell"/>
</dbReference>
<feature type="transmembrane region" description="Helical" evidence="13">
    <location>
        <begin position="114"/>
        <end position="131"/>
    </location>
</feature>
<sequence>MLRRKAAIVGLGGIGLLVFVAVTAPWIAPYEPAAQDLANVLAPPVWDGGDWAYPLGTDALGRDVLSRMIYGARSSVLISACAMLIGATLGLVTGLIAGFFGGLADTLIMRLGDVQLALPFILIAIVILGMMTERSPVHLIVVLGIPAWIVYARVVRARTLAEREQDYVRAAETIGARPLRRMLRYVLPQVRSVMPAIALIDLSHLVVMESTLSFLGFGLTSPHVSWGQILADGRQNMVVSPWLPVLPGVAIMLTVLCINLAVEGMRAQVEPRRRWWSTRWRRLGPRETQPGASALSATSAGPATASTPSAVSVPGDVLLDVRGLCVEFPAADGRVVQAVRGVSFTVGRGKILGIVGESGSGKSVTSYALLRLLSAPGRVSAGSAVFDGVDLLGVPERSMRRIRGRRIGMIFQNPVGSLNPVLTVGYQMVEAIRTHRDIDRRTAVEISDRVFRDVGFADPAHVMKQYPFRLSGGQNQRVMIAMTMAIEPELLLADEPTTALDVTTQAQVLDQLRRVRDEHGTSIVIISHDIGLIGEISDDVVVMYAGEVCESGPTEQVLREPRHPYTQALLESVPRPETGVTSLLRSIPGELPDPAQESTGCPFAPRCTSAMDVCRTHRPQPLTVSPAWTAACHLYTEERTEATRR</sequence>
<comment type="subcellular location">
    <subcellularLocation>
        <location evidence="13">Cell membrane</location>
        <topology evidence="13">Multi-pass membrane protein</topology>
    </subcellularLocation>
    <subcellularLocation>
        <location evidence="2">Cell membrane</location>
        <topology evidence="2">Peripheral membrane protein</topology>
    </subcellularLocation>
    <subcellularLocation>
        <location evidence="1">Membrane</location>
        <topology evidence="1">Multi-pass membrane protein</topology>
    </subcellularLocation>
</comment>
<keyword evidence="9 17" id="KW-0067">ATP-binding</keyword>
<dbReference type="GO" id="GO:0055085">
    <property type="term" value="P:transmembrane transport"/>
    <property type="evidence" value="ECO:0007669"/>
    <property type="project" value="InterPro"/>
</dbReference>
<dbReference type="GO" id="GO:0005524">
    <property type="term" value="F:ATP binding"/>
    <property type="evidence" value="ECO:0007669"/>
    <property type="project" value="UniProtKB-KW"/>
</dbReference>
<dbReference type="PANTHER" id="PTHR43297">
    <property type="entry name" value="OLIGOPEPTIDE TRANSPORT ATP-BINDING PROTEIN APPD"/>
    <property type="match status" value="1"/>
</dbReference>
<evidence type="ECO:0000256" key="9">
    <source>
        <dbReference type="ARBA" id="ARBA00022840"/>
    </source>
</evidence>
<feature type="region of interest" description="Disordered" evidence="14">
    <location>
        <begin position="286"/>
        <end position="309"/>
    </location>
</feature>
<dbReference type="InterPro" id="IPR050388">
    <property type="entry name" value="ABC_Ni/Peptide_Import"/>
</dbReference>
<evidence type="ECO:0000256" key="2">
    <source>
        <dbReference type="ARBA" id="ARBA00004202"/>
    </source>
</evidence>
<evidence type="ECO:0000256" key="1">
    <source>
        <dbReference type="ARBA" id="ARBA00004141"/>
    </source>
</evidence>
<protein>
    <submittedName>
        <fullName evidence="17">Dipeptide/oligopeptide/nickel ABC transporter permease/ATP-binding protein</fullName>
    </submittedName>
</protein>
<dbReference type="PANTHER" id="PTHR43297:SF14">
    <property type="entry name" value="ATPASE AAA-TYPE CORE DOMAIN-CONTAINING PROTEIN"/>
    <property type="match status" value="1"/>
</dbReference>
<dbReference type="FunFam" id="3.40.50.300:FF:000016">
    <property type="entry name" value="Oligopeptide ABC transporter ATP-binding component"/>
    <property type="match status" value="1"/>
</dbReference>
<accession>A0A6N9YP94</accession>
<keyword evidence="4 13" id="KW-0813">Transport</keyword>
<dbReference type="InterPro" id="IPR003439">
    <property type="entry name" value="ABC_transporter-like_ATP-bd"/>
</dbReference>
<dbReference type="AlphaFoldDB" id="A0A6N9YP94"/>
<evidence type="ECO:0000256" key="10">
    <source>
        <dbReference type="ARBA" id="ARBA00022967"/>
    </source>
</evidence>
<organism evidence="17 18">
    <name type="scientific">Phytoactinopolyspora alkaliphila</name>
    <dbReference type="NCBI Taxonomy" id="1783498"/>
    <lineage>
        <taxon>Bacteria</taxon>
        <taxon>Bacillati</taxon>
        <taxon>Actinomycetota</taxon>
        <taxon>Actinomycetes</taxon>
        <taxon>Jiangellales</taxon>
        <taxon>Jiangellaceae</taxon>
        <taxon>Phytoactinopolyspora</taxon>
    </lineage>
</organism>
<feature type="domain" description="ABC transporter" evidence="15">
    <location>
        <begin position="321"/>
        <end position="570"/>
    </location>
</feature>
<evidence type="ECO:0000313" key="17">
    <source>
        <dbReference type="EMBL" id="NED96767.1"/>
    </source>
</evidence>
<dbReference type="EMBL" id="JAAGOB010000008">
    <property type="protein sequence ID" value="NED96767.1"/>
    <property type="molecule type" value="Genomic_DNA"/>
</dbReference>
<keyword evidence="8" id="KW-0547">Nucleotide-binding</keyword>
<name>A0A6N9YP94_9ACTN</name>
<comment type="similarity">
    <text evidence="3">Belongs to the ABC transporter superfamily.</text>
</comment>
<comment type="caution">
    <text evidence="17">The sequence shown here is derived from an EMBL/GenBank/DDBJ whole genome shotgun (WGS) entry which is preliminary data.</text>
</comment>
<feature type="transmembrane region" description="Helical" evidence="13">
    <location>
        <begin position="137"/>
        <end position="155"/>
    </location>
</feature>
<proteinExistence type="inferred from homology"/>
<feature type="transmembrane region" description="Helical" evidence="13">
    <location>
        <begin position="239"/>
        <end position="262"/>
    </location>
</feature>
<evidence type="ECO:0000256" key="6">
    <source>
        <dbReference type="ARBA" id="ARBA00022519"/>
    </source>
</evidence>
<keyword evidence="12 13" id="KW-0472">Membrane</keyword>
<dbReference type="InterPro" id="IPR027417">
    <property type="entry name" value="P-loop_NTPase"/>
</dbReference>